<accession>A0AAU8KY17</accession>
<dbReference type="EMBL" id="PP869205">
    <property type="protein sequence ID" value="XCN28416.1"/>
    <property type="molecule type" value="Genomic_DNA"/>
</dbReference>
<evidence type="ECO:0000313" key="1">
    <source>
        <dbReference type="EMBL" id="XCN28416.1"/>
    </source>
</evidence>
<protein>
    <submittedName>
        <fullName evidence="1">Uncharacterized protein</fullName>
    </submittedName>
</protein>
<name>A0AAU8KY17_9CAUD</name>
<sequence length="30" mass="3323">MDLNIKHVPATCAIVYIPQAPVSFFALYEA</sequence>
<proteinExistence type="predicted"/>
<organism evidence="1">
    <name type="scientific">Pseudomonas phage PA_L9</name>
    <dbReference type="NCBI Taxonomy" id="3232177"/>
    <lineage>
        <taxon>Viruses</taxon>
        <taxon>Duplodnaviria</taxon>
        <taxon>Heunggongvirae</taxon>
        <taxon>Uroviricota</taxon>
        <taxon>Caudoviricetes</taxon>
        <taxon>Samunavirus</taxon>
    </lineage>
</organism>
<gene>
    <name evidence="1" type="primary">PAL9_24</name>
</gene>
<reference evidence="1" key="1">
    <citation type="submission" date="2024-06" db="EMBL/GenBank/DDBJ databases">
        <authorList>
            <person name="Ma Y."/>
            <person name="Tan X."/>
            <person name="Yang Y."/>
        </authorList>
    </citation>
    <scope>NUCLEOTIDE SEQUENCE</scope>
</reference>